<dbReference type="EMBL" id="DNZF01000011">
    <property type="protein sequence ID" value="HBK52385.1"/>
    <property type="molecule type" value="Genomic_DNA"/>
</dbReference>
<evidence type="ECO:0000313" key="1">
    <source>
        <dbReference type="EMBL" id="HBK52385.1"/>
    </source>
</evidence>
<evidence type="ECO:0000313" key="2">
    <source>
        <dbReference type="Proteomes" id="UP000263273"/>
    </source>
</evidence>
<dbReference type="AlphaFoldDB" id="A0A354YSU3"/>
<gene>
    <name evidence="1" type="ORF">DDZ44_00405</name>
</gene>
<sequence>MRQTEVKVKGKAYKLQSIPFKSYMDITDKHTDKNGNLKKSGYIEDLLKHCVIEPKVTMSAFDDDFGAAMELTNKIESFLTGVENAETIPGESAE</sequence>
<comment type="caution">
    <text evidence="1">The sequence shown here is derived from an EMBL/GenBank/DDBJ whole genome shotgun (WGS) entry which is preliminary data.</text>
</comment>
<proteinExistence type="predicted"/>
<protein>
    <recommendedName>
        <fullName evidence="3">Phage protein</fullName>
    </recommendedName>
</protein>
<reference evidence="1 2" key="1">
    <citation type="journal article" date="2018" name="Nat. Biotechnol.">
        <title>A standardized bacterial taxonomy based on genome phylogeny substantially revises the tree of life.</title>
        <authorList>
            <person name="Parks D.H."/>
            <person name="Chuvochina M."/>
            <person name="Waite D.W."/>
            <person name="Rinke C."/>
            <person name="Skarshewski A."/>
            <person name="Chaumeil P.A."/>
            <person name="Hugenholtz P."/>
        </authorList>
    </citation>
    <scope>NUCLEOTIDE SEQUENCE [LARGE SCALE GENOMIC DNA]</scope>
    <source>
        <strain evidence="1">UBA10948</strain>
    </source>
</reference>
<evidence type="ECO:0008006" key="3">
    <source>
        <dbReference type="Google" id="ProtNLM"/>
    </source>
</evidence>
<organism evidence="1 2">
    <name type="scientific">Syntrophomonas wolfei</name>
    <dbReference type="NCBI Taxonomy" id="863"/>
    <lineage>
        <taxon>Bacteria</taxon>
        <taxon>Bacillati</taxon>
        <taxon>Bacillota</taxon>
        <taxon>Clostridia</taxon>
        <taxon>Eubacteriales</taxon>
        <taxon>Syntrophomonadaceae</taxon>
        <taxon>Syntrophomonas</taxon>
    </lineage>
</organism>
<accession>A0A354YSU3</accession>
<name>A0A354YSU3_9FIRM</name>
<dbReference type="Proteomes" id="UP000263273">
    <property type="component" value="Unassembled WGS sequence"/>
</dbReference>